<evidence type="ECO:0000313" key="2">
    <source>
        <dbReference type="Proteomes" id="UP000443423"/>
    </source>
</evidence>
<dbReference type="AlphaFoldDB" id="A0A6A8GC05"/>
<dbReference type="Proteomes" id="UP000443423">
    <property type="component" value="Unassembled WGS sequence"/>
</dbReference>
<name>A0A6A8GC05_9EURY</name>
<organism evidence="1 2">
    <name type="scientific">Haloferax marinum</name>
    <dbReference type="NCBI Taxonomy" id="2666143"/>
    <lineage>
        <taxon>Archaea</taxon>
        <taxon>Methanobacteriati</taxon>
        <taxon>Methanobacteriota</taxon>
        <taxon>Stenosarchaea group</taxon>
        <taxon>Halobacteria</taxon>
        <taxon>Halobacteriales</taxon>
        <taxon>Haloferacaceae</taxon>
        <taxon>Haloferax</taxon>
    </lineage>
</organism>
<reference evidence="1 2" key="1">
    <citation type="submission" date="2019-11" db="EMBL/GenBank/DDBJ databases">
        <title>Whole genome sequence of Haloferax sp. MBLA0078.</title>
        <authorList>
            <person name="Seo M.-J."/>
            <person name="Cho E.-S."/>
        </authorList>
    </citation>
    <scope>NUCLEOTIDE SEQUENCE [LARGE SCALE GENOMIC DNA]</scope>
    <source>
        <strain evidence="1 2">MBLA0078</strain>
    </source>
</reference>
<accession>A0A6A8GC05</accession>
<sequence>MILARRHVTLLLNALHETGKHRITVKHPCGDVGELLRVRLADPFESTVRFTQSLSEYVDTRGVIQREYGPDAHDDLPDDSAYVRSLVASGVLDISNRDEVTEFVHRHGYRDLEAGHPPVIAGIDANIMPWDMGSVLGIDHVTGGTDDADRSPTNGYALATGVKEELDWHYNQYQTASLVNAFGEEFERVDNQPAGNNREGFLGLYEFRRLMADRNVDLVDCETGDENIVEAYRAFASESRKDVVLFSNDFGFIDLASDAAVPAQHVDFPRTLPRKTTASWDDIADLVYYLTIRFGVLKLPGATLYGVWNGKDGRHWQHEELVVEPRSPKVEAALQRDQKIVDAFDN</sequence>
<proteinExistence type="predicted"/>
<dbReference type="RefSeq" id="WP_151114270.1">
    <property type="nucleotide sequence ID" value="NZ_WKJQ01000003.1"/>
</dbReference>
<evidence type="ECO:0000313" key="1">
    <source>
        <dbReference type="EMBL" id="MRW98285.1"/>
    </source>
</evidence>
<gene>
    <name evidence="1" type="ORF">GJR99_17095</name>
</gene>
<dbReference type="EMBL" id="WKJQ01000003">
    <property type="protein sequence ID" value="MRW98285.1"/>
    <property type="molecule type" value="Genomic_DNA"/>
</dbReference>
<protein>
    <submittedName>
        <fullName evidence="1">Uncharacterized protein</fullName>
    </submittedName>
</protein>
<comment type="caution">
    <text evidence="1">The sequence shown here is derived from an EMBL/GenBank/DDBJ whole genome shotgun (WGS) entry which is preliminary data.</text>
</comment>
<dbReference type="OrthoDB" id="205297at2157"/>
<keyword evidence="2" id="KW-1185">Reference proteome</keyword>